<reference evidence="1 2" key="1">
    <citation type="submission" date="2020-04" db="EMBL/GenBank/DDBJ databases">
        <authorList>
            <person name="De Canck E."/>
        </authorList>
    </citation>
    <scope>NUCLEOTIDE SEQUENCE [LARGE SCALE GENOMIC DNA]</scope>
    <source>
        <strain evidence="1 2">LMG 28688</strain>
    </source>
</reference>
<accession>A0A6J5G161</accession>
<dbReference type="Proteomes" id="UP000494119">
    <property type="component" value="Unassembled WGS sequence"/>
</dbReference>
<keyword evidence="2" id="KW-1185">Reference proteome</keyword>
<organism evidence="1 2">
    <name type="scientific">Paraburkholderia caffeinitolerans</name>
    <dbReference type="NCBI Taxonomy" id="1723730"/>
    <lineage>
        <taxon>Bacteria</taxon>
        <taxon>Pseudomonadati</taxon>
        <taxon>Pseudomonadota</taxon>
        <taxon>Betaproteobacteria</taxon>
        <taxon>Burkholderiales</taxon>
        <taxon>Burkholderiaceae</taxon>
        <taxon>Paraburkholderia</taxon>
    </lineage>
</organism>
<evidence type="ECO:0000313" key="1">
    <source>
        <dbReference type="EMBL" id="CAB3791312.1"/>
    </source>
</evidence>
<proteinExistence type="predicted"/>
<dbReference type="EMBL" id="CADIKL010000014">
    <property type="protein sequence ID" value="CAB3791312.1"/>
    <property type="molecule type" value="Genomic_DNA"/>
</dbReference>
<name>A0A6J5G161_9BURK</name>
<evidence type="ECO:0000313" key="2">
    <source>
        <dbReference type="Proteomes" id="UP000494119"/>
    </source>
</evidence>
<protein>
    <submittedName>
        <fullName evidence="1">Uncharacterized protein</fullName>
    </submittedName>
</protein>
<gene>
    <name evidence="1" type="ORF">LMG28688_03297</name>
</gene>
<dbReference type="AlphaFoldDB" id="A0A6J5G161"/>
<sequence length="105" mass="12813">MTHDLNNLFLEYRRLYPELRFSFEGPSRFGVSTNFDLFPDDQENFHSTLDQRHRYPSDRKRNTFATKEVFDPMVTLKELDELDRELKVLEWARIRPYLSREPEIE</sequence>